<dbReference type="RefSeq" id="WP_154077647.1">
    <property type="nucleotide sequence ID" value="NZ_CP045929.1"/>
</dbReference>
<evidence type="ECO:0000313" key="5">
    <source>
        <dbReference type="Proteomes" id="UP000371041"/>
    </source>
</evidence>
<evidence type="ECO:0000256" key="2">
    <source>
        <dbReference type="ARBA" id="ARBA00022801"/>
    </source>
</evidence>
<keyword evidence="2" id="KW-0378">Hydrolase</keyword>
<dbReference type="Proteomes" id="UP000371041">
    <property type="component" value="Chromosome"/>
</dbReference>
<sequence length="145" mass="15797">MKQITSKTVQAVLAAVFAIAALVGFQTTASSAPADVSAPAVEQQAPCGDTSEFERVDLSALPPEATDTVELIEAGGPYPYPQDDEVFQNREGILPDCEQGYYREYTVETPGSDDRGARRFVVGEGGEFFYTEDHYESFRLTDVNT</sequence>
<evidence type="ECO:0000256" key="1">
    <source>
        <dbReference type="ARBA" id="ARBA00022722"/>
    </source>
</evidence>
<accession>A0A5Q3QB44</accession>
<dbReference type="GO" id="GO:0016787">
    <property type="term" value="F:hydrolase activity"/>
    <property type="evidence" value="ECO:0007669"/>
    <property type="project" value="UniProtKB-KW"/>
</dbReference>
<feature type="chain" id="PRO_5039554889" evidence="3">
    <location>
        <begin position="21"/>
        <end position="145"/>
    </location>
</feature>
<evidence type="ECO:0000256" key="3">
    <source>
        <dbReference type="SAM" id="SignalP"/>
    </source>
</evidence>
<dbReference type="GO" id="GO:0003723">
    <property type="term" value="F:RNA binding"/>
    <property type="evidence" value="ECO:0007669"/>
    <property type="project" value="InterPro"/>
</dbReference>
<dbReference type="SUPFAM" id="SSF53933">
    <property type="entry name" value="Microbial ribonucleases"/>
    <property type="match status" value="1"/>
</dbReference>
<reference evidence="5" key="1">
    <citation type="submission" date="2019-11" db="EMBL/GenBank/DDBJ databases">
        <title>The complete genome sequence of Saccharopolyspora sp. E2A.</title>
        <authorList>
            <person name="Zhang G."/>
        </authorList>
    </citation>
    <scope>NUCLEOTIDE SEQUENCE [LARGE SCALE GENOMIC DNA]</scope>
    <source>
        <strain evidence="5">E2A</strain>
    </source>
</reference>
<keyword evidence="1" id="KW-0540">Nuclease</keyword>
<organism evidence="4 5">
    <name type="scientific">Allosaccharopolyspora coralli</name>
    <dbReference type="NCBI Taxonomy" id="2665642"/>
    <lineage>
        <taxon>Bacteria</taxon>
        <taxon>Bacillati</taxon>
        <taxon>Actinomycetota</taxon>
        <taxon>Actinomycetes</taxon>
        <taxon>Pseudonocardiales</taxon>
        <taxon>Pseudonocardiaceae</taxon>
        <taxon>Allosaccharopolyspora</taxon>
    </lineage>
</organism>
<dbReference type="GO" id="GO:0004521">
    <property type="term" value="F:RNA endonuclease activity"/>
    <property type="evidence" value="ECO:0007669"/>
    <property type="project" value="InterPro"/>
</dbReference>
<dbReference type="KEGG" id="sace:GIY23_17460"/>
<keyword evidence="5" id="KW-1185">Reference proteome</keyword>
<evidence type="ECO:0000313" key="4">
    <source>
        <dbReference type="EMBL" id="QGK71070.1"/>
    </source>
</evidence>
<dbReference type="InterPro" id="IPR000026">
    <property type="entry name" value="N1-like"/>
</dbReference>
<feature type="signal peptide" evidence="3">
    <location>
        <begin position="1"/>
        <end position="20"/>
    </location>
</feature>
<dbReference type="EMBL" id="CP045929">
    <property type="protein sequence ID" value="QGK71070.1"/>
    <property type="molecule type" value="Genomic_DNA"/>
</dbReference>
<dbReference type="InterPro" id="IPR016191">
    <property type="entry name" value="Ribonuclease/ribotoxin"/>
</dbReference>
<keyword evidence="3" id="KW-0732">Signal</keyword>
<dbReference type="AlphaFoldDB" id="A0A5Q3QB44"/>
<protein>
    <submittedName>
        <fullName evidence="4">Ribonuclease</fullName>
    </submittedName>
</protein>
<name>A0A5Q3QB44_9PSEU</name>
<dbReference type="Gene3D" id="3.10.450.30">
    <property type="entry name" value="Microbial ribonucleases"/>
    <property type="match status" value="1"/>
</dbReference>
<proteinExistence type="predicted"/>
<dbReference type="Pfam" id="PF00545">
    <property type="entry name" value="Ribonuclease"/>
    <property type="match status" value="1"/>
</dbReference>
<gene>
    <name evidence="4" type="ORF">GIY23_17460</name>
</gene>